<protein>
    <submittedName>
        <fullName evidence="1">Uncharacterized protein</fullName>
    </submittedName>
</protein>
<evidence type="ECO:0000313" key="1">
    <source>
        <dbReference type="EMBL" id="CDM96876.1"/>
    </source>
</evidence>
<organism evidence="1 2">
    <name type="scientific">Limnospira indica PCC 8005</name>
    <dbReference type="NCBI Taxonomy" id="376219"/>
    <lineage>
        <taxon>Bacteria</taxon>
        <taxon>Bacillati</taxon>
        <taxon>Cyanobacteriota</taxon>
        <taxon>Cyanophyceae</taxon>
        <taxon>Oscillatoriophycideae</taxon>
        <taxon>Oscillatoriales</taxon>
        <taxon>Sirenicapillariaceae</taxon>
        <taxon>Limnospira</taxon>
    </lineage>
</organism>
<dbReference type="Proteomes" id="UP000032946">
    <property type="component" value="Chromosome"/>
</dbReference>
<keyword evidence="2" id="KW-1185">Reference proteome</keyword>
<name>A0A9P1NZZ9_9CYAN</name>
<accession>A0A9P1NZZ9</accession>
<proteinExistence type="predicted"/>
<evidence type="ECO:0000313" key="2">
    <source>
        <dbReference type="Proteomes" id="UP000032946"/>
    </source>
</evidence>
<dbReference type="EMBL" id="FO818640">
    <property type="protein sequence ID" value="CDM96876.1"/>
    <property type="molecule type" value="Genomic_DNA"/>
</dbReference>
<dbReference type="AlphaFoldDB" id="A0A9P1NZZ9"/>
<sequence length="43" mass="5005">MEQSARASHHEVFRVYANYRDVEAPLEPYEGKLSRTVLKGRGR</sequence>
<reference evidence="1 2" key="1">
    <citation type="submission" date="2014-02" db="EMBL/GenBank/DDBJ databases">
        <authorList>
            <person name="Genoscope - CEA"/>
        </authorList>
    </citation>
    <scope>NUCLEOTIDE SEQUENCE [LARGE SCALE GENOMIC DNA]</scope>
    <source>
        <strain evidence="1 2">PCC 8005</strain>
    </source>
</reference>
<gene>
    <name evidence="1" type="ORF">ARTHRO_41285</name>
</gene>